<feature type="compositionally biased region" description="Basic and acidic residues" evidence="1">
    <location>
        <begin position="62"/>
        <end position="84"/>
    </location>
</feature>
<dbReference type="Proteomes" id="UP000245910">
    <property type="component" value="Chromosome III"/>
</dbReference>
<evidence type="ECO:0000313" key="2">
    <source>
        <dbReference type="EMBL" id="CEI70558.1"/>
    </source>
</evidence>
<dbReference type="EMBL" id="LN649231">
    <property type="protein sequence ID" value="CEI70558.1"/>
    <property type="molecule type" value="Genomic_DNA"/>
</dbReference>
<organism evidence="2 3">
    <name type="scientific">Fusarium venenatum</name>
    <dbReference type="NCBI Taxonomy" id="56646"/>
    <lineage>
        <taxon>Eukaryota</taxon>
        <taxon>Fungi</taxon>
        <taxon>Dikarya</taxon>
        <taxon>Ascomycota</taxon>
        <taxon>Pezizomycotina</taxon>
        <taxon>Sordariomycetes</taxon>
        <taxon>Hypocreomycetidae</taxon>
        <taxon>Hypocreales</taxon>
        <taxon>Nectriaceae</taxon>
        <taxon>Fusarium</taxon>
    </lineage>
</organism>
<reference evidence="3" key="1">
    <citation type="submission" date="2014-10" db="EMBL/GenBank/DDBJ databases">
        <authorList>
            <person name="King R."/>
        </authorList>
    </citation>
    <scope>NUCLEOTIDE SEQUENCE [LARGE SCALE GENOMIC DNA]</scope>
    <source>
        <strain evidence="3">A3/5</strain>
    </source>
</reference>
<evidence type="ECO:0000313" key="3">
    <source>
        <dbReference type="Proteomes" id="UP000245910"/>
    </source>
</evidence>
<protein>
    <submittedName>
        <fullName evidence="2">Uncharacterized protein</fullName>
    </submittedName>
</protein>
<feature type="region of interest" description="Disordered" evidence="1">
    <location>
        <begin position="52"/>
        <end position="84"/>
    </location>
</feature>
<evidence type="ECO:0000256" key="1">
    <source>
        <dbReference type="SAM" id="MobiDB-lite"/>
    </source>
</evidence>
<proteinExistence type="predicted"/>
<name>A0A2L2TK95_9HYPO</name>
<sequence length="84" mass="9346">MRDKMHCKSTINPVELWGNLFSSLEDLPPNSRFLKAVNTGFVPGRKKLQNVPFYGHVTPNAEKNDKAKRGGEEGTEPRGGKSHP</sequence>
<keyword evidence="3" id="KW-1185">Reference proteome</keyword>
<dbReference type="AlphaFoldDB" id="A0A2L2TK95"/>
<accession>A0A2L2TK95</accession>